<feature type="compositionally biased region" description="Basic residues" evidence="5">
    <location>
        <begin position="958"/>
        <end position="994"/>
    </location>
</feature>
<keyword evidence="7" id="KW-1185">Reference proteome</keyword>
<feature type="compositionally biased region" description="Basic and acidic residues" evidence="5">
    <location>
        <begin position="628"/>
        <end position="637"/>
    </location>
</feature>
<feature type="compositionally biased region" description="Polar residues" evidence="5">
    <location>
        <begin position="1243"/>
        <end position="1253"/>
    </location>
</feature>
<feature type="compositionally biased region" description="Polar residues" evidence="5">
    <location>
        <begin position="456"/>
        <end position="468"/>
    </location>
</feature>
<feature type="region of interest" description="Disordered" evidence="5">
    <location>
        <begin position="187"/>
        <end position="574"/>
    </location>
</feature>
<dbReference type="GO" id="GO:0003755">
    <property type="term" value="F:peptidyl-prolyl cis-trans isomerase activity"/>
    <property type="evidence" value="ECO:0007669"/>
    <property type="project" value="UniProtKB-KW"/>
</dbReference>
<dbReference type="GeneID" id="129337239"/>
<dbReference type="GO" id="GO:0005739">
    <property type="term" value="C:mitochondrion"/>
    <property type="evidence" value="ECO:0007669"/>
    <property type="project" value="TreeGrafter"/>
</dbReference>
<reference evidence="8" key="1">
    <citation type="submission" date="2025-08" db="UniProtKB">
        <authorList>
            <consortium name="RefSeq"/>
        </authorList>
    </citation>
    <scope>IDENTIFICATION</scope>
    <source>
        <tissue evidence="8">Blood</tissue>
    </source>
</reference>
<protein>
    <recommendedName>
        <fullName evidence="2">peptidylprolyl isomerase</fullName>
        <ecNumber evidence="2">5.2.1.8</ecNumber>
    </recommendedName>
</protein>
<comment type="catalytic activity">
    <reaction evidence="1">
        <text>[protein]-peptidylproline (omega=180) = [protein]-peptidylproline (omega=0)</text>
        <dbReference type="Rhea" id="RHEA:16237"/>
        <dbReference type="Rhea" id="RHEA-COMP:10747"/>
        <dbReference type="Rhea" id="RHEA-COMP:10748"/>
        <dbReference type="ChEBI" id="CHEBI:83833"/>
        <dbReference type="ChEBI" id="CHEBI:83834"/>
        <dbReference type="EC" id="5.2.1.8"/>
    </reaction>
</comment>
<feature type="compositionally biased region" description="Acidic residues" evidence="5">
    <location>
        <begin position="1110"/>
        <end position="1122"/>
    </location>
</feature>
<dbReference type="PRINTS" id="PR00153">
    <property type="entry name" value="CSAPPISMRASE"/>
</dbReference>
<dbReference type="PROSITE" id="PS50072">
    <property type="entry name" value="CSA_PPIASE_2"/>
    <property type="match status" value="1"/>
</dbReference>
<dbReference type="Gene3D" id="2.40.100.10">
    <property type="entry name" value="Cyclophilin-like"/>
    <property type="match status" value="1"/>
</dbReference>
<feature type="compositionally biased region" description="Basic and acidic residues" evidence="5">
    <location>
        <begin position="816"/>
        <end position="827"/>
    </location>
</feature>
<dbReference type="InterPro" id="IPR002130">
    <property type="entry name" value="Cyclophilin-type_PPIase_dom"/>
</dbReference>
<feature type="compositionally biased region" description="Basic and acidic residues" evidence="5">
    <location>
        <begin position="1021"/>
        <end position="1063"/>
    </location>
</feature>
<feature type="compositionally biased region" description="Basic and acidic residues" evidence="5">
    <location>
        <begin position="491"/>
        <end position="502"/>
    </location>
</feature>
<dbReference type="Proteomes" id="UP001190640">
    <property type="component" value="Chromosome 11"/>
</dbReference>
<feature type="compositionally biased region" description="Basic residues" evidence="5">
    <location>
        <begin position="1371"/>
        <end position="1383"/>
    </location>
</feature>
<feature type="compositionally biased region" description="Low complexity" evidence="5">
    <location>
        <begin position="1150"/>
        <end position="1162"/>
    </location>
</feature>
<dbReference type="CTD" id="4820"/>
<sequence>MGAQDRPQCFFDIEINREPVGRIVFQLFSDVCPKTCKNFLCLCTGEKGIGKTTGKKLCYEGSTFHRVVKNFMIQGGDFSEGNGKGGESIYGGYFKDENFILKHDRAFLLSMANRGKHTNGSQFFITTKPAPHLDNVHVVFGLVISGFEVIEQIENLKTDTASRPYADVRVIGCGVLVTQSARNVLEKKRKVSPHSEASDTSSSSSSTSSDSSSDSDSENERTRKRKRKRRTKTKQARKRRREERKKEEPKSKRTSGQRSHSDKSEANEKSVDLNAKRDKPVVRPEEIPPVPENRFLLRRDAPVIATEPEQKPLDVAPVLSDQKPSVSKSGRKIRGRGTIRYHTPPRSRSCSESDNEESSETPPHWKEEMQRLRAYRPPSGEKWSKGDKLSDPGKWDERSLSQRSRSWSHNGFSDLSTKYAGHRKKHRKEKKAKHKKKAKKQKHLKKHKQIKKKRVSPSTEVDSSLSSTRRTKSPSVHERVSRSSSLSSRDSSSRKDWSKSERGNQSSLSLSSRDSRSYYRSRSRSRSRSYSRRSSRSRVALKSSHSRSRSRSSSVSRHPRTVSSPPKNITARINEHKAVKVEPARAALPQADKVVIQPIVAESIPVIPLSDSPPPSRWKPGQKPWKPSYERIQEMKAKATHLIPPQTSYSLVSVKEASSSSSYHKRRESSDSDRSGYSKNRSDRSSGSRRRSRSRSSQSRSYSKSYSRSRSPSSSRSRSRSTGRSHSVNKYPSDQSCYSGSSSYFSLSDDDRQKSKTKSDSRERSVQLSKKRQSSSESTLPYVKEAASQKHRESASRSSLDFSTDSEQSAKTQLVQEKRQLRLEKANQKQKKSSSTCDGQEEKSRSEWDSDLSNRRASKDKSSESPSTGRKAKRKTQAGSKWESGSNSERGEIKNDKEGSRLSSSKEEGEATSDSDTELILANLKTKVDSFSGTLKTGKQPSSPSESGSSCSNSGTRGKSKKQKHGSKKNLKKGHSKKAKEKSKGKKEKHKAPKRKETFHWQPPLEFGEEEEEEDMAVKPAAKDEKATAGVKEKNQDRASEHKEVMKEQTQDDEKLCEDKMPSDEVAGGTSPLNKHSKDDGEQSSGAIPLNPDKNADASGSPDGTKANDENEVDVTQMDDMEICTPDHNSPVKVDLDPSPVSLKVNLQASKVSKNSDVSNNSEAEVANERLDAREAASVKEERNREREKQSPSPTSSMAAVESVLKTEATENAQNSVVDNKWKPLQGVGNLQVMAAASNLVETKNVASSSESKPQGLRIEIKSKNKIRPGSLFDEVRKTARLNRRPRIRESSSEEDSPPRENSQSRSRSRSRSKSDPKSRHRTRSLSYSHSRSRSRSSTYSYRSRSYTRSRSRGWYSRGRSRSRSSSYHSYRSHSRTYSRSRSRSSSYNHHSRSSRSYTYDSYYSRSRSRSRSKRSDSYHRSRSYDRRSRSYGSDSESDRSYSNHRSPSESSRYS</sequence>
<dbReference type="SUPFAM" id="SSF50891">
    <property type="entry name" value="Cyclophilin-like"/>
    <property type="match status" value="1"/>
</dbReference>
<evidence type="ECO:0000256" key="3">
    <source>
        <dbReference type="ARBA" id="ARBA00023110"/>
    </source>
</evidence>
<dbReference type="KEGG" id="emc:129337239"/>
<dbReference type="PANTHER" id="PTHR11071:SF257">
    <property type="entry name" value="NK-TUMOR RECOGNITION PROTEIN"/>
    <property type="match status" value="1"/>
</dbReference>
<feature type="compositionally biased region" description="Polar residues" evidence="5">
    <location>
        <begin position="877"/>
        <end position="888"/>
    </location>
</feature>
<evidence type="ECO:0000259" key="6">
    <source>
        <dbReference type="PROSITE" id="PS50072"/>
    </source>
</evidence>
<dbReference type="GO" id="GO:0006457">
    <property type="term" value="P:protein folding"/>
    <property type="evidence" value="ECO:0007669"/>
    <property type="project" value="InterPro"/>
</dbReference>
<feature type="compositionally biased region" description="Low complexity" evidence="5">
    <location>
        <begin position="1384"/>
        <end position="1406"/>
    </location>
</feature>
<organism evidence="7 8">
    <name type="scientific">Eublepharis macularius</name>
    <name type="common">Leopard gecko</name>
    <name type="synonym">Cyrtodactylus macularius</name>
    <dbReference type="NCBI Taxonomy" id="481883"/>
    <lineage>
        <taxon>Eukaryota</taxon>
        <taxon>Metazoa</taxon>
        <taxon>Chordata</taxon>
        <taxon>Craniata</taxon>
        <taxon>Vertebrata</taxon>
        <taxon>Euteleostomi</taxon>
        <taxon>Lepidosauria</taxon>
        <taxon>Squamata</taxon>
        <taxon>Bifurcata</taxon>
        <taxon>Gekkota</taxon>
        <taxon>Eublepharidae</taxon>
        <taxon>Eublepharinae</taxon>
        <taxon>Eublepharis</taxon>
    </lineage>
</organism>
<evidence type="ECO:0000256" key="1">
    <source>
        <dbReference type="ARBA" id="ARBA00000971"/>
    </source>
</evidence>
<feature type="compositionally biased region" description="Basic and acidic residues" evidence="5">
    <location>
        <begin position="1414"/>
        <end position="1429"/>
    </location>
</feature>
<dbReference type="PROSITE" id="PS00170">
    <property type="entry name" value="CSA_PPIASE_1"/>
    <property type="match status" value="1"/>
</dbReference>
<feature type="compositionally biased region" description="Polar residues" evidence="5">
    <location>
        <begin position="1444"/>
        <end position="1455"/>
    </location>
</feature>
<dbReference type="GO" id="GO:0016018">
    <property type="term" value="F:cyclosporin A binding"/>
    <property type="evidence" value="ECO:0007669"/>
    <property type="project" value="TreeGrafter"/>
</dbReference>
<feature type="compositionally biased region" description="Low complexity" evidence="5">
    <location>
        <begin position="198"/>
        <end position="214"/>
    </location>
</feature>
<gene>
    <name evidence="8" type="primary">NKTR</name>
</gene>
<feature type="compositionally biased region" description="Low complexity" evidence="5">
    <location>
        <begin position="1325"/>
        <end position="1345"/>
    </location>
</feature>
<feature type="compositionally biased region" description="Low complexity" evidence="5">
    <location>
        <begin position="1353"/>
        <end position="1370"/>
    </location>
</feature>
<evidence type="ECO:0000313" key="8">
    <source>
        <dbReference type="RefSeq" id="XP_054846765.1"/>
    </source>
</evidence>
<evidence type="ECO:0000256" key="5">
    <source>
        <dbReference type="SAM" id="MobiDB-lite"/>
    </source>
</evidence>
<dbReference type="InterPro" id="IPR020892">
    <property type="entry name" value="Cyclophilin-type_PPIase_CS"/>
</dbReference>
<feature type="compositionally biased region" description="Polar residues" evidence="5">
    <location>
        <begin position="796"/>
        <end position="815"/>
    </location>
</feature>
<dbReference type="EC" id="5.2.1.8" evidence="2"/>
<feature type="region of interest" description="Disordered" evidence="5">
    <location>
        <begin position="606"/>
        <end position="1218"/>
    </location>
</feature>
<feature type="region of interest" description="Disordered" evidence="5">
    <location>
        <begin position="1243"/>
        <end position="1455"/>
    </location>
</feature>
<dbReference type="RefSeq" id="XP_054846765.1">
    <property type="nucleotide sequence ID" value="XM_054990790.1"/>
</dbReference>
<keyword evidence="3" id="KW-0697">Rotamase</keyword>
<feature type="compositionally biased region" description="Low complexity" evidence="5">
    <location>
        <begin position="551"/>
        <end position="565"/>
    </location>
</feature>
<keyword evidence="4" id="KW-0413">Isomerase</keyword>
<accession>A0AA97JYV3</accession>
<dbReference type="FunFam" id="2.40.100.10:FF:000005">
    <property type="entry name" value="Peptidyl-prolyl cis-trans isomerase G"/>
    <property type="match status" value="1"/>
</dbReference>
<feature type="compositionally biased region" description="Basic residues" evidence="5">
    <location>
        <begin position="329"/>
        <end position="345"/>
    </location>
</feature>
<name>A0AA97JYV3_EUBMA</name>
<dbReference type="InterPro" id="IPR029000">
    <property type="entry name" value="Cyclophilin-like_dom_sf"/>
</dbReference>
<feature type="compositionally biased region" description="Polar residues" evidence="5">
    <location>
        <begin position="401"/>
        <end position="416"/>
    </location>
</feature>
<dbReference type="PANTHER" id="PTHR11071">
    <property type="entry name" value="PEPTIDYL-PROLYL CIS-TRANS ISOMERASE"/>
    <property type="match status" value="1"/>
</dbReference>
<feature type="compositionally biased region" description="Low complexity" evidence="5">
    <location>
        <begin position="724"/>
        <end position="747"/>
    </location>
</feature>
<feature type="domain" description="PPIase cyclophilin-type" evidence="6">
    <location>
        <begin position="10"/>
        <end position="175"/>
    </location>
</feature>
<feature type="compositionally biased region" description="Basic and acidic residues" evidence="5">
    <location>
        <begin position="259"/>
        <end position="286"/>
    </location>
</feature>
<evidence type="ECO:0000256" key="4">
    <source>
        <dbReference type="ARBA" id="ARBA00023235"/>
    </source>
</evidence>
<feature type="compositionally biased region" description="Low complexity" evidence="5">
    <location>
        <begin position="942"/>
        <end position="954"/>
    </location>
</feature>
<feature type="compositionally biased region" description="Low complexity" evidence="5">
    <location>
        <begin position="648"/>
        <end position="662"/>
    </location>
</feature>
<feature type="compositionally biased region" description="Basic residues" evidence="5">
    <location>
        <begin position="519"/>
        <end position="536"/>
    </location>
</feature>
<feature type="compositionally biased region" description="Low complexity" evidence="5">
    <location>
        <begin position="695"/>
        <end position="716"/>
    </location>
</feature>
<evidence type="ECO:0000313" key="7">
    <source>
        <dbReference type="Proteomes" id="UP001190640"/>
    </source>
</evidence>
<dbReference type="Pfam" id="PF00160">
    <property type="entry name" value="Pro_isomerase"/>
    <property type="match status" value="1"/>
</dbReference>
<feature type="compositionally biased region" description="Basic residues" evidence="5">
    <location>
        <begin position="222"/>
        <end position="243"/>
    </location>
</feature>
<proteinExistence type="predicted"/>
<feature type="compositionally biased region" description="Basic and acidic residues" evidence="5">
    <location>
        <begin position="749"/>
        <end position="765"/>
    </location>
</feature>
<feature type="compositionally biased region" description="Basic and acidic residues" evidence="5">
    <location>
        <begin position="668"/>
        <end position="686"/>
    </location>
</feature>
<feature type="compositionally biased region" description="Basic residues" evidence="5">
    <location>
        <begin position="420"/>
        <end position="455"/>
    </location>
</feature>
<evidence type="ECO:0000256" key="2">
    <source>
        <dbReference type="ARBA" id="ARBA00013194"/>
    </source>
</evidence>
<feature type="compositionally biased region" description="Basic and acidic residues" evidence="5">
    <location>
        <begin position="382"/>
        <end position="400"/>
    </location>
</feature>
<feature type="compositionally biased region" description="Basic and acidic residues" evidence="5">
    <location>
        <begin position="840"/>
        <end position="863"/>
    </location>
</feature>
<feature type="compositionally biased region" description="Polar residues" evidence="5">
    <location>
        <begin position="929"/>
        <end position="941"/>
    </location>
</feature>
<feature type="compositionally biased region" description="Basic and acidic residues" evidence="5">
    <location>
        <begin position="889"/>
        <end position="909"/>
    </location>
</feature>
<feature type="compositionally biased region" description="Basic and acidic residues" evidence="5">
    <location>
        <begin position="1167"/>
        <end position="1190"/>
    </location>
</feature>